<comment type="pathway">
    <text evidence="1">Cofactor biosynthesis; adenosylcobalamin biosynthesis.</text>
</comment>
<dbReference type="GO" id="GO:0019251">
    <property type="term" value="P:anaerobic cobalamin biosynthetic process"/>
    <property type="evidence" value="ECO:0007669"/>
    <property type="project" value="InterPro"/>
</dbReference>
<dbReference type="PROSITE" id="PS51014">
    <property type="entry name" value="COBK_CBIJ"/>
    <property type="match status" value="1"/>
</dbReference>
<dbReference type="PANTHER" id="PTHR36925:SF1">
    <property type="entry name" value="COBALT-PRECORRIN-6A REDUCTASE"/>
    <property type="match status" value="1"/>
</dbReference>
<gene>
    <name evidence="4" type="ORF">CG580_21195</name>
</gene>
<dbReference type="InterPro" id="IPR010388">
    <property type="entry name" value="Anaerobic_Co-chelatase"/>
</dbReference>
<protein>
    <recommendedName>
        <fullName evidence="5">Cobalt-precorrin-6A reductase</fullName>
    </recommendedName>
</protein>
<dbReference type="UniPathway" id="UPA00148"/>
<dbReference type="Pfam" id="PF06180">
    <property type="entry name" value="CbiK"/>
    <property type="match status" value="1"/>
</dbReference>
<dbReference type="Gene3D" id="3.40.50.1400">
    <property type="match status" value="1"/>
</dbReference>
<dbReference type="SUPFAM" id="SSF53800">
    <property type="entry name" value="Chelatase"/>
    <property type="match status" value="1"/>
</dbReference>
<dbReference type="EMBL" id="AALAVL010000033">
    <property type="protein sequence ID" value="ECX7514536.1"/>
    <property type="molecule type" value="Genomic_DNA"/>
</dbReference>
<evidence type="ECO:0000256" key="2">
    <source>
        <dbReference type="ARBA" id="ARBA00022573"/>
    </source>
</evidence>
<evidence type="ECO:0000256" key="3">
    <source>
        <dbReference type="ARBA" id="ARBA00023002"/>
    </source>
</evidence>
<evidence type="ECO:0008006" key="5">
    <source>
        <dbReference type="Google" id="ProtNLM"/>
    </source>
</evidence>
<dbReference type="InterPro" id="IPR003723">
    <property type="entry name" value="Precorrin-6x_reduct"/>
</dbReference>
<evidence type="ECO:0000256" key="1">
    <source>
        <dbReference type="ARBA" id="ARBA00004953"/>
    </source>
</evidence>
<accession>A0A619QKZ4</accession>
<organism evidence="4">
    <name type="scientific">Salmonella enterica</name>
    <name type="common">Salmonella choleraesuis</name>
    <dbReference type="NCBI Taxonomy" id="28901"/>
    <lineage>
        <taxon>Bacteria</taxon>
        <taxon>Pseudomonadati</taxon>
        <taxon>Pseudomonadota</taxon>
        <taxon>Gammaproteobacteria</taxon>
        <taxon>Enterobacterales</taxon>
        <taxon>Enterobacteriaceae</taxon>
        <taxon>Salmonella</taxon>
    </lineage>
</organism>
<keyword evidence="2" id="KW-0169">Cobalamin biosynthesis</keyword>
<reference evidence="4" key="1">
    <citation type="submission" date="2018-07" db="EMBL/GenBank/DDBJ databases">
        <authorList>
            <consortium name="PulseNet: The National Subtyping Network for Foodborne Disease Surveillance"/>
            <person name="Tarr C.L."/>
            <person name="Trees E."/>
            <person name="Katz L.S."/>
            <person name="Carleton-Romer H.A."/>
            <person name="Stroika S."/>
            <person name="Kucerova Z."/>
            <person name="Roache K.F."/>
            <person name="Sabol A.L."/>
            <person name="Besser J."/>
            <person name="Gerner-Smidt P."/>
        </authorList>
    </citation>
    <scope>NUCLEOTIDE SEQUENCE</scope>
    <source>
        <strain evidence="4">PNUSAS017874</strain>
    </source>
</reference>
<name>A0A619QKZ4_SALER</name>
<comment type="caution">
    <text evidence="4">The sequence shown here is derived from an EMBL/GenBank/DDBJ whole genome shotgun (WGS) entry which is preliminary data.</text>
</comment>
<sequence length="231" mass="25053">MNEGDVLVVGGTSDARALCRQLDAANVAYTLSVATPAGKALAGDIKGQVRCGRLEYGQMVAWLKENRTRWVIDASHPYAEMVSHNLLRACETAGVLLSRYQRPEQLSNLTHPLLYTARSIADACLDHMMTAQRFPARVGAVESYPEVDILIDSLRDEGVTGVHLMPLMLVAGDHAINDMASDDGDSWKMRFNAAGIPATPWLSGLGENPAIRAMFVAHLHQALNMAVEEAA</sequence>
<dbReference type="GO" id="GO:0016852">
    <property type="term" value="F:sirohydrochlorin cobaltochelatase activity"/>
    <property type="evidence" value="ECO:0007669"/>
    <property type="project" value="InterPro"/>
</dbReference>
<dbReference type="AlphaFoldDB" id="A0A619QKZ4"/>
<keyword evidence="3" id="KW-0560">Oxidoreductase</keyword>
<evidence type="ECO:0000313" key="4">
    <source>
        <dbReference type="EMBL" id="ECX7514536.1"/>
    </source>
</evidence>
<dbReference type="PANTHER" id="PTHR36925">
    <property type="entry name" value="COBALT-PRECORRIN-6A REDUCTASE"/>
    <property type="match status" value="1"/>
</dbReference>
<dbReference type="CDD" id="cd03413">
    <property type="entry name" value="CbiK_C"/>
    <property type="match status" value="1"/>
</dbReference>
<proteinExistence type="predicted"/>
<dbReference type="GO" id="GO:0016994">
    <property type="term" value="F:precorrin-6A reductase activity"/>
    <property type="evidence" value="ECO:0007669"/>
    <property type="project" value="InterPro"/>
</dbReference>